<dbReference type="AlphaFoldDB" id="A0A560HCY3"/>
<dbReference type="Pfam" id="PF00512">
    <property type="entry name" value="HisKA"/>
    <property type="match status" value="1"/>
</dbReference>
<evidence type="ECO:0000256" key="5">
    <source>
        <dbReference type="ARBA" id="ARBA00022741"/>
    </source>
</evidence>
<dbReference type="OrthoDB" id="9795133at2"/>
<evidence type="ECO:0000256" key="2">
    <source>
        <dbReference type="ARBA" id="ARBA00012438"/>
    </source>
</evidence>
<dbReference type="PROSITE" id="PS50109">
    <property type="entry name" value="HIS_KIN"/>
    <property type="match status" value="1"/>
</dbReference>
<feature type="domain" description="Histidine kinase" evidence="10">
    <location>
        <begin position="148"/>
        <end position="364"/>
    </location>
</feature>
<dbReference type="PANTHER" id="PTHR43065">
    <property type="entry name" value="SENSOR HISTIDINE KINASE"/>
    <property type="match status" value="1"/>
</dbReference>
<dbReference type="FunFam" id="3.30.565.10:FF:000042">
    <property type="entry name" value="Two-component sensor histidine kinase KdpD"/>
    <property type="match status" value="1"/>
</dbReference>
<dbReference type="GO" id="GO:0042802">
    <property type="term" value="F:identical protein binding"/>
    <property type="evidence" value="ECO:0007669"/>
    <property type="project" value="UniProtKB-ARBA"/>
</dbReference>
<dbReference type="CDD" id="cd00082">
    <property type="entry name" value="HisKA"/>
    <property type="match status" value="1"/>
</dbReference>
<evidence type="ECO:0000313" key="11">
    <source>
        <dbReference type="EMBL" id="TWB44228.1"/>
    </source>
</evidence>
<evidence type="ECO:0000313" key="12">
    <source>
        <dbReference type="Proteomes" id="UP000315751"/>
    </source>
</evidence>
<dbReference type="SMART" id="SM00388">
    <property type="entry name" value="HisKA"/>
    <property type="match status" value="1"/>
</dbReference>
<dbReference type="InterPro" id="IPR005467">
    <property type="entry name" value="His_kinase_dom"/>
</dbReference>
<dbReference type="Gene3D" id="3.30.565.10">
    <property type="entry name" value="Histidine kinase-like ATPase, C-terminal domain"/>
    <property type="match status" value="1"/>
</dbReference>
<gene>
    <name evidence="11" type="ORF">FBZ90_103134</name>
</gene>
<dbReference type="SUPFAM" id="SSF55874">
    <property type="entry name" value="ATPase domain of HSP90 chaperone/DNA topoisomerase II/histidine kinase"/>
    <property type="match status" value="1"/>
</dbReference>
<keyword evidence="5" id="KW-0547">Nucleotide-binding</keyword>
<keyword evidence="9" id="KW-0472">Membrane</keyword>
<keyword evidence="4" id="KW-0808">Transferase</keyword>
<dbReference type="GO" id="GO:0005524">
    <property type="term" value="F:ATP binding"/>
    <property type="evidence" value="ECO:0007669"/>
    <property type="project" value="UniProtKB-KW"/>
</dbReference>
<evidence type="ECO:0000256" key="9">
    <source>
        <dbReference type="SAM" id="Phobius"/>
    </source>
</evidence>
<feature type="transmembrane region" description="Helical" evidence="9">
    <location>
        <begin position="72"/>
        <end position="89"/>
    </location>
</feature>
<dbReference type="EMBL" id="VITR01000003">
    <property type="protein sequence ID" value="TWB44228.1"/>
    <property type="molecule type" value="Genomic_DNA"/>
</dbReference>
<comment type="catalytic activity">
    <reaction evidence="1">
        <text>ATP + protein L-histidine = ADP + protein N-phospho-L-histidine.</text>
        <dbReference type="EC" id="2.7.13.3"/>
    </reaction>
</comment>
<evidence type="ECO:0000256" key="4">
    <source>
        <dbReference type="ARBA" id="ARBA00022679"/>
    </source>
</evidence>
<reference evidence="11 12" key="1">
    <citation type="submission" date="2019-06" db="EMBL/GenBank/DDBJ databases">
        <title>Genomic Encyclopedia of Type Strains, Phase IV (KMG-V): Genome sequencing to study the core and pangenomes of soil and plant-associated prokaryotes.</title>
        <authorList>
            <person name="Whitman W."/>
        </authorList>
    </citation>
    <scope>NUCLEOTIDE SEQUENCE [LARGE SCALE GENOMIC DNA]</scope>
    <source>
        <strain evidence="11 12">BR 11622</strain>
    </source>
</reference>
<sequence>MTIPTEQRHSSGVFWNTKKKKSLGSAIIPTIAVIITAAVFIIDTITPYEISAATFYVVVVLLSSIFCRTTGVLSVSAVCSTLTVVSFILTPDGNYRSGIANTSISLLAIGATTYLAIRIETARLLTERAQADLAHVARVTTLGEMAASIAHEVNQPLAAIITNANACTRWLRATPPNLEKIGESIASMVDDAERASDIIRRVRALATRGELKKAPVGINDVIRDVVALMQSRLREDQVTVRTHLAEDLPMVFGDHVQLQQVVLNLLTNAVDAINAAPGAKREIRIDSSERDKNDVMVRVEDGGVGIAPGVMSTLFDAFKSTKQGGMGIGLSICRSIIESHGGAIWATPNKTAGATFHFTVPGERKKTP</sequence>
<dbReference type="PRINTS" id="PR00344">
    <property type="entry name" value="BCTRLSENSOR"/>
</dbReference>
<keyword evidence="9" id="KW-1133">Transmembrane helix</keyword>
<comment type="caution">
    <text evidence="11">The sequence shown here is derived from an EMBL/GenBank/DDBJ whole genome shotgun (WGS) entry which is preliminary data.</text>
</comment>
<accession>A0A560HCY3</accession>
<proteinExistence type="predicted"/>
<dbReference type="SUPFAM" id="SSF47384">
    <property type="entry name" value="Homodimeric domain of signal transducing histidine kinase"/>
    <property type="match status" value="1"/>
</dbReference>
<dbReference type="InterPro" id="IPR004358">
    <property type="entry name" value="Sig_transdc_His_kin-like_C"/>
</dbReference>
<dbReference type="InterPro" id="IPR036890">
    <property type="entry name" value="HATPase_C_sf"/>
</dbReference>
<evidence type="ECO:0000256" key="3">
    <source>
        <dbReference type="ARBA" id="ARBA00022553"/>
    </source>
</evidence>
<dbReference type="FunFam" id="1.10.287.130:FF:000055">
    <property type="entry name" value="Two-component sensor histidine kinase"/>
    <property type="match status" value="1"/>
</dbReference>
<evidence type="ECO:0000256" key="7">
    <source>
        <dbReference type="ARBA" id="ARBA00022840"/>
    </source>
</evidence>
<evidence type="ECO:0000256" key="6">
    <source>
        <dbReference type="ARBA" id="ARBA00022777"/>
    </source>
</evidence>
<protein>
    <recommendedName>
        <fullName evidence="2">histidine kinase</fullName>
        <ecNumber evidence="2">2.7.13.3</ecNumber>
    </recommendedName>
</protein>
<dbReference type="PANTHER" id="PTHR43065:SF10">
    <property type="entry name" value="PEROXIDE STRESS-ACTIVATED HISTIDINE KINASE MAK3"/>
    <property type="match status" value="1"/>
</dbReference>
<dbReference type="InterPro" id="IPR036097">
    <property type="entry name" value="HisK_dim/P_sf"/>
</dbReference>
<dbReference type="Pfam" id="PF02518">
    <property type="entry name" value="HATPase_c"/>
    <property type="match status" value="1"/>
</dbReference>
<keyword evidence="6" id="KW-0418">Kinase</keyword>
<keyword evidence="7" id="KW-0067">ATP-binding</keyword>
<dbReference type="Proteomes" id="UP000315751">
    <property type="component" value="Unassembled WGS sequence"/>
</dbReference>
<dbReference type="GO" id="GO:0000155">
    <property type="term" value="F:phosphorelay sensor kinase activity"/>
    <property type="evidence" value="ECO:0007669"/>
    <property type="project" value="InterPro"/>
</dbReference>
<feature type="transmembrane region" description="Helical" evidence="9">
    <location>
        <begin position="48"/>
        <end position="67"/>
    </location>
</feature>
<organism evidence="11 12">
    <name type="scientific">Nitrospirillum amazonense</name>
    <dbReference type="NCBI Taxonomy" id="28077"/>
    <lineage>
        <taxon>Bacteria</taxon>
        <taxon>Pseudomonadati</taxon>
        <taxon>Pseudomonadota</taxon>
        <taxon>Alphaproteobacteria</taxon>
        <taxon>Rhodospirillales</taxon>
        <taxon>Azospirillaceae</taxon>
        <taxon>Nitrospirillum</taxon>
    </lineage>
</organism>
<name>A0A560HCY3_9PROT</name>
<keyword evidence="12" id="KW-1185">Reference proteome</keyword>
<dbReference type="InterPro" id="IPR003594">
    <property type="entry name" value="HATPase_dom"/>
</dbReference>
<keyword evidence="8" id="KW-0902">Two-component regulatory system</keyword>
<dbReference type="RefSeq" id="WP_145730061.1">
    <property type="nucleotide sequence ID" value="NZ_VITR01000003.1"/>
</dbReference>
<feature type="transmembrane region" description="Helical" evidence="9">
    <location>
        <begin position="95"/>
        <end position="117"/>
    </location>
</feature>
<dbReference type="EC" id="2.7.13.3" evidence="2"/>
<evidence type="ECO:0000256" key="8">
    <source>
        <dbReference type="ARBA" id="ARBA00023012"/>
    </source>
</evidence>
<dbReference type="Gene3D" id="1.10.287.130">
    <property type="match status" value="1"/>
</dbReference>
<dbReference type="InterPro" id="IPR003661">
    <property type="entry name" value="HisK_dim/P_dom"/>
</dbReference>
<evidence type="ECO:0000256" key="1">
    <source>
        <dbReference type="ARBA" id="ARBA00000085"/>
    </source>
</evidence>
<keyword evidence="9" id="KW-0812">Transmembrane</keyword>
<keyword evidence="3" id="KW-0597">Phosphoprotein</keyword>
<dbReference type="SMART" id="SM00387">
    <property type="entry name" value="HATPase_c"/>
    <property type="match status" value="1"/>
</dbReference>
<feature type="transmembrane region" description="Helical" evidence="9">
    <location>
        <begin position="23"/>
        <end position="42"/>
    </location>
</feature>
<evidence type="ECO:0000259" key="10">
    <source>
        <dbReference type="PROSITE" id="PS50109"/>
    </source>
</evidence>